<dbReference type="SMART" id="SM00990">
    <property type="entry name" value="VRR_NUC"/>
    <property type="match status" value="1"/>
</dbReference>
<name>A0ABX1HJ90_9BACT</name>
<reference evidence="5 6" key="1">
    <citation type="submission" date="2020-03" db="EMBL/GenBank/DDBJ databases">
        <title>Genomic Encyclopedia of Type Strains, Phase IV (KMG-V): Genome sequencing to study the core and pangenomes of soil and plant-associated prokaryotes.</title>
        <authorList>
            <person name="Whitman W."/>
        </authorList>
    </citation>
    <scope>NUCLEOTIDE SEQUENCE [LARGE SCALE GENOMIC DNA]</scope>
    <source>
        <strain evidence="5 6">1B</strain>
    </source>
</reference>
<comment type="caution">
    <text evidence="5">The sequence shown here is derived from an EMBL/GenBank/DDBJ whole genome shotgun (WGS) entry which is preliminary data.</text>
</comment>
<dbReference type="Proteomes" id="UP000717634">
    <property type="component" value="Unassembled WGS sequence"/>
</dbReference>
<comment type="cofactor">
    <cofactor evidence="1">
        <name>Mg(2+)</name>
        <dbReference type="ChEBI" id="CHEBI:18420"/>
    </cofactor>
</comment>
<dbReference type="Pfam" id="PF08774">
    <property type="entry name" value="VRR_NUC"/>
    <property type="match status" value="1"/>
</dbReference>
<evidence type="ECO:0000256" key="3">
    <source>
        <dbReference type="ARBA" id="ARBA00022801"/>
    </source>
</evidence>
<evidence type="ECO:0000313" key="5">
    <source>
        <dbReference type="EMBL" id="NKI90165.1"/>
    </source>
</evidence>
<dbReference type="SUPFAM" id="SSF52980">
    <property type="entry name" value="Restriction endonuclease-like"/>
    <property type="match status" value="1"/>
</dbReference>
<sequence>MIARKHDQLPLDFGTLKAGEITSAIIAYLTKHGFKVWRQNTSGIYDPETGRWRKNPQGCNGVPDIIGFRLADGVFLGVEVKAGRDTLRDDQKQFLNELKQAQGLAFVAYDFAQFQRSFEGRGLHIPATTAALVKPSTLTITHDEPTSYALNNT</sequence>
<gene>
    <name evidence="5" type="ORF">HBN54_002765</name>
</gene>
<accession>A0ABX1HJ90</accession>
<organism evidence="5 6">
    <name type="scientific">Hymenobacter artigasi</name>
    <dbReference type="NCBI Taxonomy" id="2719616"/>
    <lineage>
        <taxon>Bacteria</taxon>
        <taxon>Pseudomonadati</taxon>
        <taxon>Bacteroidota</taxon>
        <taxon>Cytophagia</taxon>
        <taxon>Cytophagales</taxon>
        <taxon>Hymenobacteraceae</taxon>
        <taxon>Hymenobacter</taxon>
    </lineage>
</organism>
<keyword evidence="3" id="KW-0378">Hydrolase</keyword>
<dbReference type="EMBL" id="JAAVTK010000008">
    <property type="protein sequence ID" value="NKI90165.1"/>
    <property type="molecule type" value="Genomic_DNA"/>
</dbReference>
<dbReference type="Gene3D" id="3.40.1350.10">
    <property type="match status" value="1"/>
</dbReference>
<protein>
    <submittedName>
        <fullName evidence="5">Holliday junction resolvase</fullName>
    </submittedName>
</protein>
<evidence type="ECO:0000256" key="1">
    <source>
        <dbReference type="ARBA" id="ARBA00001946"/>
    </source>
</evidence>
<evidence type="ECO:0000259" key="4">
    <source>
        <dbReference type="SMART" id="SM00990"/>
    </source>
</evidence>
<dbReference type="InterPro" id="IPR011335">
    <property type="entry name" value="Restrct_endonuc-II-like"/>
</dbReference>
<evidence type="ECO:0000313" key="6">
    <source>
        <dbReference type="Proteomes" id="UP000717634"/>
    </source>
</evidence>
<keyword evidence="6" id="KW-1185">Reference proteome</keyword>
<dbReference type="RefSeq" id="WP_168673779.1">
    <property type="nucleotide sequence ID" value="NZ_JAAVTK010000008.1"/>
</dbReference>
<evidence type="ECO:0000256" key="2">
    <source>
        <dbReference type="ARBA" id="ARBA00022722"/>
    </source>
</evidence>
<keyword evidence="2" id="KW-0540">Nuclease</keyword>
<feature type="domain" description="VRR-NUC" evidence="4">
    <location>
        <begin position="16"/>
        <end position="112"/>
    </location>
</feature>
<dbReference type="InterPro" id="IPR014883">
    <property type="entry name" value="VRR_NUC"/>
</dbReference>
<dbReference type="InterPro" id="IPR011856">
    <property type="entry name" value="tRNA_endonuc-like_dom_sf"/>
</dbReference>
<proteinExistence type="predicted"/>